<feature type="domain" description="MoaB/Mog" evidence="1">
    <location>
        <begin position="2"/>
        <end position="151"/>
    </location>
</feature>
<sequence length="176" mass="18647">MGVLTASSSRYEKKVKGEHFVDESGEKAVEICTALGHEAQYLGVLNDDIWMIRNAVVRAIESGFDVVVVTGGTGLSPRDVTIEALKPLFEKEVEGWGDVFRMASFHEVGAAAALTRTTAGIVNGRLVIALPGSPAAVELGLKLFGPEIPHIVHIAKGAVSHEPSHNPRSGKHSSDG</sequence>
<comment type="caution">
    <text evidence="2">The sequence shown here is derived from an EMBL/GenBank/DDBJ whole genome shotgun (WGS) entry which is preliminary data.</text>
</comment>
<dbReference type="InterPro" id="IPR036425">
    <property type="entry name" value="MoaB/Mog-like_dom_sf"/>
</dbReference>
<dbReference type="EMBL" id="DRXS01000113">
    <property type="protein sequence ID" value="HHR40590.1"/>
    <property type="molecule type" value="Genomic_DNA"/>
</dbReference>
<proteinExistence type="predicted"/>
<dbReference type="PANTHER" id="PTHR43232:SF2">
    <property type="entry name" value="MOLYBDENUM COFACTOR BIOSYNTHESIS PROTEIN B"/>
    <property type="match status" value="1"/>
</dbReference>
<dbReference type="InterPro" id="IPR012245">
    <property type="entry name" value="MoaB"/>
</dbReference>
<dbReference type="AlphaFoldDB" id="A0A7C5U418"/>
<gene>
    <name evidence="2" type="ORF">ENM42_02040</name>
</gene>
<dbReference type="SMART" id="SM00852">
    <property type="entry name" value="MoCF_biosynth"/>
    <property type="match status" value="1"/>
</dbReference>
<reference evidence="2" key="1">
    <citation type="journal article" date="2020" name="mSystems">
        <title>Genome- and Community-Level Interaction Insights into Carbon Utilization and Element Cycling Functions of Hydrothermarchaeota in Hydrothermal Sediment.</title>
        <authorList>
            <person name="Zhou Z."/>
            <person name="Liu Y."/>
            <person name="Xu W."/>
            <person name="Pan J."/>
            <person name="Luo Z.H."/>
            <person name="Li M."/>
        </authorList>
    </citation>
    <scope>NUCLEOTIDE SEQUENCE [LARGE SCALE GENOMIC DNA]</scope>
    <source>
        <strain evidence="2">SpSt-1084</strain>
    </source>
</reference>
<dbReference type="PIRSF" id="PIRSF006443">
    <property type="entry name" value="MoaB"/>
    <property type="match status" value="1"/>
</dbReference>
<dbReference type="Gene3D" id="3.40.980.10">
    <property type="entry name" value="MoaB/Mog-like domain"/>
    <property type="match status" value="1"/>
</dbReference>
<name>A0A7C5U418_CALS0</name>
<dbReference type="Pfam" id="PF00994">
    <property type="entry name" value="MoCF_biosynth"/>
    <property type="match status" value="1"/>
</dbReference>
<organism evidence="2">
    <name type="scientific">Caldiarchaeum subterraneum</name>
    <dbReference type="NCBI Taxonomy" id="311458"/>
    <lineage>
        <taxon>Archaea</taxon>
        <taxon>Nitrososphaerota</taxon>
        <taxon>Candidatus Caldarchaeales</taxon>
        <taxon>Candidatus Caldarchaeaceae</taxon>
        <taxon>Candidatus Caldarchaeum</taxon>
    </lineage>
</organism>
<dbReference type="InterPro" id="IPR001453">
    <property type="entry name" value="MoaB/Mog_dom"/>
</dbReference>
<dbReference type="CDD" id="cd00886">
    <property type="entry name" value="MogA_MoaB"/>
    <property type="match status" value="1"/>
</dbReference>
<dbReference type="GO" id="GO:0005829">
    <property type="term" value="C:cytosol"/>
    <property type="evidence" value="ECO:0007669"/>
    <property type="project" value="TreeGrafter"/>
</dbReference>
<dbReference type="NCBIfam" id="TIGR00177">
    <property type="entry name" value="molyb_syn"/>
    <property type="match status" value="1"/>
</dbReference>
<evidence type="ECO:0000259" key="1">
    <source>
        <dbReference type="SMART" id="SM00852"/>
    </source>
</evidence>
<accession>A0A7C5U418</accession>
<dbReference type="SUPFAM" id="SSF53218">
    <property type="entry name" value="Molybdenum cofactor biosynthesis proteins"/>
    <property type="match status" value="1"/>
</dbReference>
<dbReference type="GO" id="GO:0006777">
    <property type="term" value="P:Mo-molybdopterin cofactor biosynthetic process"/>
    <property type="evidence" value="ECO:0007669"/>
    <property type="project" value="InterPro"/>
</dbReference>
<evidence type="ECO:0000313" key="2">
    <source>
        <dbReference type="EMBL" id="HHR40590.1"/>
    </source>
</evidence>
<dbReference type="PANTHER" id="PTHR43232">
    <property type="entry name" value="MOLYBDENUM COFACTOR BIOSYNTHESIS PROTEIN B"/>
    <property type="match status" value="1"/>
</dbReference>
<protein>
    <submittedName>
        <fullName evidence="2">MogA/MoaB family molybdenum cofactor biosynthesis protein</fullName>
    </submittedName>
</protein>